<feature type="domain" description="SH2" evidence="11">
    <location>
        <begin position="150"/>
        <end position="242"/>
    </location>
</feature>
<dbReference type="WBParaSite" id="BXY_0335500.1">
    <property type="protein sequence ID" value="BXY_0335500.1"/>
    <property type="gene ID" value="BXY_0335500"/>
</dbReference>
<dbReference type="InterPro" id="IPR036860">
    <property type="entry name" value="SH2_dom_sf"/>
</dbReference>
<feature type="compositionally biased region" description="Basic and acidic residues" evidence="10">
    <location>
        <begin position="64"/>
        <end position="121"/>
    </location>
</feature>
<organism evidence="14 16">
    <name type="scientific">Bursaphelenchus xylophilus</name>
    <name type="common">Pinewood nematode worm</name>
    <name type="synonym">Aphelenchoides xylophilus</name>
    <dbReference type="NCBI Taxonomy" id="6326"/>
    <lineage>
        <taxon>Eukaryota</taxon>
        <taxon>Metazoa</taxon>
        <taxon>Ecdysozoa</taxon>
        <taxon>Nematoda</taxon>
        <taxon>Chromadorea</taxon>
        <taxon>Rhabditida</taxon>
        <taxon>Tylenchina</taxon>
        <taxon>Tylenchomorpha</taxon>
        <taxon>Aphelenchoidea</taxon>
        <taxon>Aphelenchoididae</taxon>
        <taxon>Bursaphelenchus</taxon>
    </lineage>
</organism>
<evidence type="ECO:0000256" key="2">
    <source>
        <dbReference type="ARBA" id="ARBA00022741"/>
    </source>
</evidence>
<dbReference type="PROSITE" id="PS50011">
    <property type="entry name" value="PROTEIN_KINASE_DOM"/>
    <property type="match status" value="1"/>
</dbReference>
<comment type="catalytic activity">
    <reaction evidence="6 9">
        <text>L-tyrosyl-[protein] + ATP = O-phospho-L-tyrosyl-[protein] + ADP + H(+)</text>
        <dbReference type="Rhea" id="RHEA:10596"/>
        <dbReference type="Rhea" id="RHEA-COMP:10136"/>
        <dbReference type="Rhea" id="RHEA-COMP:20101"/>
        <dbReference type="ChEBI" id="CHEBI:15378"/>
        <dbReference type="ChEBI" id="CHEBI:30616"/>
        <dbReference type="ChEBI" id="CHEBI:46858"/>
        <dbReference type="ChEBI" id="CHEBI:61978"/>
        <dbReference type="ChEBI" id="CHEBI:456216"/>
        <dbReference type="EC" id="2.7.10.2"/>
    </reaction>
</comment>
<dbReference type="PRINTS" id="PR00109">
    <property type="entry name" value="TYRKINASE"/>
</dbReference>
<evidence type="ECO:0000313" key="16">
    <source>
        <dbReference type="WBParaSite" id="BXY_0335500.1"/>
    </source>
</evidence>
<dbReference type="PROSITE" id="PS50001">
    <property type="entry name" value="SH2"/>
    <property type="match status" value="1"/>
</dbReference>
<dbReference type="OrthoDB" id="546826at2759"/>
<protein>
    <recommendedName>
        <fullName evidence="9">Tyrosine-protein kinase</fullName>
        <ecNumber evidence="9">2.7.10.2</ecNumber>
    </recommendedName>
</protein>
<dbReference type="InterPro" id="IPR008266">
    <property type="entry name" value="Tyr_kinase_AS"/>
</dbReference>
<dbReference type="InterPro" id="IPR011009">
    <property type="entry name" value="Kinase-like_dom_sf"/>
</dbReference>
<dbReference type="InterPro" id="IPR017441">
    <property type="entry name" value="Protein_kinase_ATP_BS"/>
</dbReference>
<reference evidence="16" key="1">
    <citation type="submission" date="2016-11" db="UniProtKB">
        <authorList>
            <consortium name="WormBaseParasite"/>
        </authorList>
    </citation>
    <scope>IDENTIFICATION</scope>
</reference>
<dbReference type="Proteomes" id="UP000095284">
    <property type="component" value="Unplaced"/>
</dbReference>
<dbReference type="SUPFAM" id="SSF55550">
    <property type="entry name" value="SH2 domain"/>
    <property type="match status" value="1"/>
</dbReference>
<dbReference type="PANTHER" id="PTHR24418">
    <property type="entry name" value="TYROSINE-PROTEIN KINASE"/>
    <property type="match status" value="1"/>
</dbReference>
<dbReference type="SMART" id="SM00252">
    <property type="entry name" value="SH2"/>
    <property type="match status" value="1"/>
</dbReference>
<dbReference type="GO" id="GO:0004715">
    <property type="term" value="F:non-membrane spanning protein tyrosine kinase activity"/>
    <property type="evidence" value="ECO:0007669"/>
    <property type="project" value="UniProtKB-EC"/>
</dbReference>
<evidence type="ECO:0000256" key="8">
    <source>
        <dbReference type="PROSITE-ProRule" id="PRU10141"/>
    </source>
</evidence>
<dbReference type="InterPro" id="IPR001245">
    <property type="entry name" value="Ser-Thr/Tyr_kinase_cat_dom"/>
</dbReference>
<dbReference type="InterPro" id="IPR035849">
    <property type="entry name" value="Fes/Fps/Fer_SH2"/>
</dbReference>
<keyword evidence="1 9" id="KW-0808">Transferase</keyword>
<dbReference type="Pfam" id="PF00017">
    <property type="entry name" value="SH2"/>
    <property type="match status" value="1"/>
</dbReference>
<dbReference type="PROSITE" id="PS00109">
    <property type="entry name" value="PROTEIN_KINASE_TYR"/>
    <property type="match status" value="1"/>
</dbReference>
<evidence type="ECO:0000256" key="3">
    <source>
        <dbReference type="ARBA" id="ARBA00022777"/>
    </source>
</evidence>
<dbReference type="Proteomes" id="UP000659654">
    <property type="component" value="Unassembled WGS sequence"/>
</dbReference>
<dbReference type="EMBL" id="CAJFCV020000006">
    <property type="protein sequence ID" value="CAG9131091.1"/>
    <property type="molecule type" value="Genomic_DNA"/>
</dbReference>
<evidence type="ECO:0000313" key="13">
    <source>
        <dbReference type="EMBL" id="CAD5234978.1"/>
    </source>
</evidence>
<keyword evidence="4 8" id="KW-0067">ATP-binding</keyword>
<comment type="similarity">
    <text evidence="9">Belongs to the protein kinase superfamily. Tyr protein kinase family.</text>
</comment>
<dbReference type="SMART" id="SM00219">
    <property type="entry name" value="TyrKc"/>
    <property type="match status" value="1"/>
</dbReference>
<dbReference type="Gene3D" id="1.10.510.10">
    <property type="entry name" value="Transferase(Phosphotransferase) domain 1"/>
    <property type="match status" value="1"/>
</dbReference>
<evidence type="ECO:0000259" key="12">
    <source>
        <dbReference type="PROSITE" id="PS50011"/>
    </source>
</evidence>
<feature type="region of interest" description="Disordered" evidence="10">
    <location>
        <begin position="1"/>
        <end position="121"/>
    </location>
</feature>
<dbReference type="InterPro" id="IPR020635">
    <property type="entry name" value="Tyr_kinase_cat_dom"/>
</dbReference>
<dbReference type="SUPFAM" id="SSF56112">
    <property type="entry name" value="Protein kinase-like (PK-like)"/>
    <property type="match status" value="1"/>
</dbReference>
<dbReference type="GO" id="GO:0005524">
    <property type="term" value="F:ATP binding"/>
    <property type="evidence" value="ECO:0007669"/>
    <property type="project" value="UniProtKB-UniRule"/>
</dbReference>
<name>A0A1I7RRK8_BURXY</name>
<dbReference type="SMR" id="A0A1I7RRK8"/>
<evidence type="ECO:0000313" key="15">
    <source>
        <dbReference type="Proteomes" id="UP000659654"/>
    </source>
</evidence>
<proteinExistence type="inferred from homology"/>
<dbReference type="eggNOG" id="KOG0194">
    <property type="taxonomic scope" value="Eukaryota"/>
</dbReference>
<gene>
    <name evidence="13" type="ORF">BXYJ_LOCUS15069</name>
</gene>
<evidence type="ECO:0000256" key="6">
    <source>
        <dbReference type="ARBA" id="ARBA00051245"/>
    </source>
</evidence>
<feature type="compositionally biased region" description="Basic residues" evidence="10">
    <location>
        <begin position="1"/>
        <end position="14"/>
    </location>
</feature>
<sequence>MWTGKKSVRRRSSNKRAPSPGNKEPGTSKERSLSKETNKSPSSLKFKLRLGKGSRRKANPTDVTQEKPEKTQDKQPDKTQDKQPDKTQDRPQEETMEETKETKETKEAKEAKETKEADETKDVKTIRGVDLSRYNKLLQEEQAKIADKEYYHGLMPREEVEDMVQGEGEYLVRLTDTDKGTLHRLVITARGNNKVKHIILNLNKEDAWYASNDRSFDSVDRLVTYYTKNALHVENIRLLHVVKRPEWYLLHENVKLKKTLGSGAFGEVCLGELMVKGKKIEVAVKKLKGQKLGKAERAQFLKEASLNRVFKHPNVVALLGVASQKEPIMVVLEFCPGGQLKSHVAKKTDLKVMQLTKYLLDAAQGMEYLSDLNVIHRDLAARNCLLNGDYVCKISDFGLSCTTNEAKEKKKQRMPVRWLAPEVFRVYEFTAKTDVWSYGIMMWEVYSRCQTDPYPNMQNAEVKKMILEDDKRMDIPPETPPESAEIMKECWATAPEQRPTFRAIVLGLRRAFPDLY</sequence>
<keyword evidence="3 9" id="KW-0418">Kinase</keyword>
<keyword evidence="15" id="KW-1185">Reference proteome</keyword>
<dbReference type="PROSITE" id="PS00107">
    <property type="entry name" value="PROTEIN_KINASE_ATP"/>
    <property type="match status" value="1"/>
</dbReference>
<feature type="domain" description="Protein kinase" evidence="12">
    <location>
        <begin position="254"/>
        <end position="512"/>
    </location>
</feature>
<dbReference type="CDD" id="cd10361">
    <property type="entry name" value="SH2_Fps_family"/>
    <property type="match status" value="1"/>
</dbReference>
<dbReference type="EMBL" id="CAJFDI010000006">
    <property type="protein sequence ID" value="CAD5234978.1"/>
    <property type="molecule type" value="Genomic_DNA"/>
</dbReference>
<feature type="binding site" evidence="8">
    <location>
        <position position="286"/>
    </location>
    <ligand>
        <name>ATP</name>
        <dbReference type="ChEBI" id="CHEBI:30616"/>
    </ligand>
</feature>
<evidence type="ECO:0000256" key="10">
    <source>
        <dbReference type="SAM" id="MobiDB-lite"/>
    </source>
</evidence>
<dbReference type="InterPro" id="IPR000719">
    <property type="entry name" value="Prot_kinase_dom"/>
</dbReference>
<evidence type="ECO:0000313" key="14">
    <source>
        <dbReference type="Proteomes" id="UP000095284"/>
    </source>
</evidence>
<evidence type="ECO:0000256" key="5">
    <source>
        <dbReference type="ARBA" id="ARBA00023137"/>
    </source>
</evidence>
<dbReference type="AlphaFoldDB" id="A0A1I7RRK8"/>
<dbReference type="InterPro" id="IPR000980">
    <property type="entry name" value="SH2"/>
</dbReference>
<evidence type="ECO:0000259" key="11">
    <source>
        <dbReference type="PROSITE" id="PS50001"/>
    </source>
</evidence>
<feature type="compositionally biased region" description="Basic and acidic residues" evidence="10">
    <location>
        <begin position="26"/>
        <end position="38"/>
    </location>
</feature>
<keyword evidence="2 8" id="KW-0547">Nucleotide-binding</keyword>
<evidence type="ECO:0000256" key="4">
    <source>
        <dbReference type="ARBA" id="ARBA00022840"/>
    </source>
</evidence>
<accession>A0A1I7RRK8</accession>
<feature type="compositionally biased region" description="Basic residues" evidence="10">
    <location>
        <begin position="46"/>
        <end position="58"/>
    </location>
</feature>
<keyword evidence="5 9" id="KW-0829">Tyrosine-protein kinase</keyword>
<dbReference type="Proteomes" id="UP000582659">
    <property type="component" value="Unassembled WGS sequence"/>
</dbReference>
<evidence type="ECO:0000256" key="9">
    <source>
        <dbReference type="RuleBase" id="RU362096"/>
    </source>
</evidence>
<keyword evidence="7" id="KW-0727">SH2 domain</keyword>
<dbReference type="CDD" id="cd00192">
    <property type="entry name" value="PTKc"/>
    <property type="match status" value="1"/>
</dbReference>
<reference evidence="13" key="2">
    <citation type="submission" date="2020-09" db="EMBL/GenBank/DDBJ databases">
        <authorList>
            <person name="Kikuchi T."/>
        </authorList>
    </citation>
    <scope>NUCLEOTIDE SEQUENCE</scope>
    <source>
        <strain evidence="13">Ka4C1</strain>
    </source>
</reference>
<evidence type="ECO:0000256" key="7">
    <source>
        <dbReference type="PROSITE-ProRule" id="PRU00191"/>
    </source>
</evidence>
<dbReference type="Pfam" id="PF07714">
    <property type="entry name" value="PK_Tyr_Ser-Thr"/>
    <property type="match status" value="1"/>
</dbReference>
<dbReference type="InterPro" id="IPR050198">
    <property type="entry name" value="Non-receptor_tyrosine_kinases"/>
</dbReference>
<evidence type="ECO:0000256" key="1">
    <source>
        <dbReference type="ARBA" id="ARBA00022679"/>
    </source>
</evidence>
<dbReference type="Gene3D" id="3.30.505.10">
    <property type="entry name" value="SH2 domain"/>
    <property type="match status" value="1"/>
</dbReference>
<dbReference type="EC" id="2.7.10.2" evidence="9"/>